<dbReference type="AlphaFoldDB" id="A0A9P7ZME3"/>
<dbReference type="GO" id="GO:0006888">
    <property type="term" value="P:endoplasmic reticulum to Golgi vesicle-mediated transport"/>
    <property type="evidence" value="ECO:0007669"/>
    <property type="project" value="InterPro"/>
</dbReference>
<dbReference type="GeneID" id="70294319"/>
<comment type="caution">
    <text evidence="1">The sequence shown here is derived from an EMBL/GenBank/DDBJ whole genome shotgun (WGS) entry which is preliminary data.</text>
</comment>
<evidence type="ECO:0000313" key="1">
    <source>
        <dbReference type="EMBL" id="KAG9254606.1"/>
    </source>
</evidence>
<dbReference type="InterPro" id="IPR011012">
    <property type="entry name" value="Longin-like_dom_sf"/>
</dbReference>
<dbReference type="Pfam" id="PF04628">
    <property type="entry name" value="Sedlin_N"/>
    <property type="match status" value="1"/>
</dbReference>
<dbReference type="InterPro" id="IPR006722">
    <property type="entry name" value="Sedlin"/>
</dbReference>
<dbReference type="OrthoDB" id="18320at2759"/>
<name>A0A9P7ZME3_9HYPO</name>
<organism evidence="1 2">
    <name type="scientific">Emericellopsis atlantica</name>
    <dbReference type="NCBI Taxonomy" id="2614577"/>
    <lineage>
        <taxon>Eukaryota</taxon>
        <taxon>Fungi</taxon>
        <taxon>Dikarya</taxon>
        <taxon>Ascomycota</taxon>
        <taxon>Pezizomycotina</taxon>
        <taxon>Sordariomycetes</taxon>
        <taxon>Hypocreomycetidae</taxon>
        <taxon>Hypocreales</taxon>
        <taxon>Bionectriaceae</taxon>
        <taxon>Emericellopsis</taxon>
    </lineage>
</organism>
<dbReference type="Gene3D" id="3.30.450.70">
    <property type="match status" value="1"/>
</dbReference>
<keyword evidence="2" id="KW-1185">Reference proteome</keyword>
<accession>A0A9P7ZME3</accession>
<gene>
    <name evidence="1" type="ORF">F5Z01DRAFT_654328</name>
</gene>
<dbReference type="SUPFAM" id="SSF64356">
    <property type="entry name" value="SNARE-like"/>
    <property type="match status" value="1"/>
</dbReference>
<dbReference type="Proteomes" id="UP000887229">
    <property type="component" value="Unassembled WGS sequence"/>
</dbReference>
<dbReference type="PANTHER" id="PTHR12403">
    <property type="entry name" value="TRAFFICKING PROTEIN PARTICLE COMPLEX SUBUNIT 2"/>
    <property type="match status" value="1"/>
</dbReference>
<protein>
    <submittedName>
        <fullName evidence="1">Longin-like domain-containing protein</fullName>
    </submittedName>
</protein>
<dbReference type="RefSeq" id="XP_046118530.1">
    <property type="nucleotide sequence ID" value="XM_046263416.1"/>
</dbReference>
<reference evidence="1" key="1">
    <citation type="journal article" date="2021" name="IMA Fungus">
        <title>Genomic characterization of three marine fungi, including Emericellopsis atlantica sp. nov. with signatures of a generalist lifestyle and marine biomass degradation.</title>
        <authorList>
            <person name="Hagestad O.C."/>
            <person name="Hou L."/>
            <person name="Andersen J.H."/>
            <person name="Hansen E.H."/>
            <person name="Altermark B."/>
            <person name="Li C."/>
            <person name="Kuhnert E."/>
            <person name="Cox R.J."/>
            <person name="Crous P.W."/>
            <person name="Spatafora J.W."/>
            <person name="Lail K."/>
            <person name="Amirebrahimi M."/>
            <person name="Lipzen A."/>
            <person name="Pangilinan J."/>
            <person name="Andreopoulos W."/>
            <person name="Hayes R.D."/>
            <person name="Ng V."/>
            <person name="Grigoriev I.V."/>
            <person name="Jackson S.A."/>
            <person name="Sutton T.D.S."/>
            <person name="Dobson A.D.W."/>
            <person name="Rama T."/>
        </authorList>
    </citation>
    <scope>NUCLEOTIDE SEQUENCE</scope>
    <source>
        <strain evidence="1">TS7</strain>
    </source>
</reference>
<sequence>MTTAIPSIACLGIIGRNNNPLHISIFPSYDPQSNTFAPLRTPLEFSLLLSSSIDIFDLRTKHNAINNTPLATGDYGLLHAIDDRLAAYGFETNTGVRMVCVVDMRGRRAAVGSSSVRSGLRDAEMKPVFRAMQSAYVRLLQNPFFAPDEHLGPVGGHGGRRITSRKFGEDMKRIGEGWTPGVTNL</sequence>
<dbReference type="GO" id="GO:0005737">
    <property type="term" value="C:cytoplasm"/>
    <property type="evidence" value="ECO:0007669"/>
    <property type="project" value="GOC"/>
</dbReference>
<proteinExistence type="predicted"/>
<evidence type="ECO:0000313" key="2">
    <source>
        <dbReference type="Proteomes" id="UP000887229"/>
    </source>
</evidence>
<dbReference type="EMBL" id="MU251253">
    <property type="protein sequence ID" value="KAG9254606.1"/>
    <property type="molecule type" value="Genomic_DNA"/>
</dbReference>